<reference evidence="1" key="1">
    <citation type="submission" date="2021-06" db="EMBL/GenBank/DDBJ databases">
        <authorList>
            <person name="Kallberg Y."/>
            <person name="Tangrot J."/>
            <person name="Rosling A."/>
        </authorList>
    </citation>
    <scope>NUCLEOTIDE SEQUENCE</scope>
    <source>
        <strain evidence="1">MA453B</strain>
    </source>
</reference>
<comment type="caution">
    <text evidence="1">The sequence shown here is derived from an EMBL/GenBank/DDBJ whole genome shotgun (WGS) entry which is preliminary data.</text>
</comment>
<dbReference type="EMBL" id="CAJVPY010031221">
    <property type="protein sequence ID" value="CAG8796305.1"/>
    <property type="molecule type" value="Genomic_DNA"/>
</dbReference>
<keyword evidence="2" id="KW-1185">Reference proteome</keyword>
<name>A0A9N9P2E2_9GLOM</name>
<evidence type="ECO:0000313" key="1">
    <source>
        <dbReference type="EMBL" id="CAG8796305.1"/>
    </source>
</evidence>
<organism evidence="1 2">
    <name type="scientific">Dentiscutata erythropus</name>
    <dbReference type="NCBI Taxonomy" id="1348616"/>
    <lineage>
        <taxon>Eukaryota</taxon>
        <taxon>Fungi</taxon>
        <taxon>Fungi incertae sedis</taxon>
        <taxon>Mucoromycota</taxon>
        <taxon>Glomeromycotina</taxon>
        <taxon>Glomeromycetes</taxon>
        <taxon>Diversisporales</taxon>
        <taxon>Gigasporaceae</taxon>
        <taxon>Dentiscutata</taxon>
    </lineage>
</organism>
<dbReference type="OrthoDB" id="2410485at2759"/>
<protein>
    <submittedName>
        <fullName evidence="1">13433_t:CDS:1</fullName>
    </submittedName>
</protein>
<dbReference type="Proteomes" id="UP000789405">
    <property type="component" value="Unassembled WGS sequence"/>
</dbReference>
<feature type="non-terminal residue" evidence="1">
    <location>
        <position position="1"/>
    </location>
</feature>
<proteinExistence type="predicted"/>
<evidence type="ECO:0000313" key="2">
    <source>
        <dbReference type="Proteomes" id="UP000789405"/>
    </source>
</evidence>
<accession>A0A9N9P2E2</accession>
<gene>
    <name evidence="1" type="ORF">DERYTH_LOCUS22457</name>
</gene>
<dbReference type="AlphaFoldDB" id="A0A9N9P2E2"/>
<sequence length="54" mass="6137">DTIMKISQVCQICNDNLKLVAIWTVGVFPVESDNHELDFSLFIPIDDEEKDPNS</sequence>